<evidence type="ECO:0000313" key="3">
    <source>
        <dbReference type="Proteomes" id="UP000264779"/>
    </source>
</evidence>
<evidence type="ECO:0000256" key="1">
    <source>
        <dbReference type="SAM" id="MobiDB-lite"/>
    </source>
</evidence>
<dbReference type="EMBL" id="DONK01000139">
    <property type="protein sequence ID" value="HBU51516.1"/>
    <property type="molecule type" value="Genomic_DNA"/>
</dbReference>
<protein>
    <submittedName>
        <fullName evidence="2">ABC transporter substrate-binding protein</fullName>
    </submittedName>
</protein>
<feature type="compositionally biased region" description="Polar residues" evidence="1">
    <location>
        <begin position="65"/>
        <end position="88"/>
    </location>
</feature>
<dbReference type="PANTHER" id="PTHR42779">
    <property type="entry name" value="PROTEIN YNJB"/>
    <property type="match status" value="1"/>
</dbReference>
<sequence>MPRNSASVSTKTACLRRFGKFSRLIKGLALASAVFSSQLITASHSFAVPFDIPSVDGSIVEVSGNEIQSQPQAPTRASTAVNRTSAQSPKDDTQSKPLVRFHAWGGSAQVNGYLQWVAAQVSQRFNIELQHVKLADTSDAVSRVLAEKAAGNHDNGSVDLIWINGENFAAMKKHDLLAKDWVKELDHFALTRPEKNSAMVTDFGEPTLGMEAPWGKASMVFYYRSAHMKALGTAPPQTINELLRFSQKAPGRFTYPVPSDYLGISFIKYAAIALNGDKQSLFYQPVTESSLQAVLPALWAYLDQLHPTMWQQGKYMLRQASQLQRLVGTGELTLAFSFTAAEIPSAVNRFDLPDDVRTYAMQDGSLANVHFVGLTYNSKNKTAAKTVVNFLLSPEAQAEKQKLEVWGDDTVLDIASLTQAQAMLFKDEAVHKSALDKSQSAVLLAEPHASWTDKLREAWYKRYGARY</sequence>
<dbReference type="InterPro" id="IPR006059">
    <property type="entry name" value="SBP"/>
</dbReference>
<dbReference type="Proteomes" id="UP000264779">
    <property type="component" value="Unassembled WGS sequence"/>
</dbReference>
<comment type="caution">
    <text evidence="2">The sequence shown here is derived from an EMBL/GenBank/DDBJ whole genome shotgun (WGS) entry which is preliminary data.</text>
</comment>
<organism evidence="2 3">
    <name type="scientific">Alteromonas australica</name>
    <dbReference type="NCBI Taxonomy" id="589873"/>
    <lineage>
        <taxon>Bacteria</taxon>
        <taxon>Pseudomonadati</taxon>
        <taxon>Pseudomonadota</taxon>
        <taxon>Gammaproteobacteria</taxon>
        <taxon>Alteromonadales</taxon>
        <taxon>Alteromonadaceae</taxon>
        <taxon>Alteromonas/Salinimonas group</taxon>
        <taxon>Alteromonas</taxon>
    </lineage>
</organism>
<accession>A0A358DZ33</accession>
<gene>
    <name evidence="2" type="ORF">DEB45_09660</name>
</gene>
<proteinExistence type="predicted"/>
<reference evidence="2 3" key="1">
    <citation type="journal article" date="2018" name="Nat. Biotechnol.">
        <title>A standardized bacterial taxonomy based on genome phylogeny substantially revises the tree of life.</title>
        <authorList>
            <person name="Parks D.H."/>
            <person name="Chuvochina M."/>
            <person name="Waite D.W."/>
            <person name="Rinke C."/>
            <person name="Skarshewski A."/>
            <person name="Chaumeil P.A."/>
            <person name="Hugenholtz P."/>
        </authorList>
    </citation>
    <scope>NUCLEOTIDE SEQUENCE [LARGE SCALE GENOMIC DNA]</scope>
    <source>
        <strain evidence="2">UBA11621</strain>
    </source>
</reference>
<dbReference type="PANTHER" id="PTHR42779:SF1">
    <property type="entry name" value="PROTEIN YNJB"/>
    <property type="match status" value="1"/>
</dbReference>
<evidence type="ECO:0000313" key="2">
    <source>
        <dbReference type="EMBL" id="HBU51516.1"/>
    </source>
</evidence>
<dbReference type="NCBIfam" id="NF008633">
    <property type="entry name" value="PRK11622.1"/>
    <property type="match status" value="1"/>
</dbReference>
<feature type="region of interest" description="Disordered" evidence="1">
    <location>
        <begin position="65"/>
        <end position="96"/>
    </location>
</feature>
<dbReference type="AlphaFoldDB" id="A0A358DZ33"/>
<dbReference type="SUPFAM" id="SSF53850">
    <property type="entry name" value="Periplasmic binding protein-like II"/>
    <property type="match status" value="1"/>
</dbReference>
<dbReference type="Pfam" id="PF13416">
    <property type="entry name" value="SBP_bac_8"/>
    <property type="match status" value="1"/>
</dbReference>
<dbReference type="Gene3D" id="3.40.190.10">
    <property type="entry name" value="Periplasmic binding protein-like II"/>
    <property type="match status" value="2"/>
</dbReference>
<name>A0A358DZ33_9ALTE</name>